<comment type="caution">
    <text evidence="3">The sequence shown here is derived from an EMBL/GenBank/DDBJ whole genome shotgun (WGS) entry which is preliminary data.</text>
</comment>
<dbReference type="Proteomes" id="UP000824201">
    <property type="component" value="Unassembled WGS sequence"/>
</dbReference>
<evidence type="ECO:0000256" key="1">
    <source>
        <dbReference type="SAM" id="MobiDB-lite"/>
    </source>
</evidence>
<accession>A0A9D1EEM6</accession>
<organism evidence="3 4">
    <name type="scientific">Candidatus Fimimorpha faecalis</name>
    <dbReference type="NCBI Taxonomy" id="2840824"/>
    <lineage>
        <taxon>Bacteria</taxon>
        <taxon>Bacillati</taxon>
        <taxon>Bacillota</taxon>
        <taxon>Clostridia</taxon>
        <taxon>Eubacteriales</taxon>
        <taxon>Candidatus Fimimorpha</taxon>
    </lineage>
</organism>
<dbReference type="InterPro" id="IPR025945">
    <property type="entry name" value="DHHW"/>
</dbReference>
<evidence type="ECO:0000313" key="3">
    <source>
        <dbReference type="EMBL" id="HIR88864.1"/>
    </source>
</evidence>
<feature type="region of interest" description="Disordered" evidence="1">
    <location>
        <begin position="123"/>
        <end position="148"/>
    </location>
</feature>
<dbReference type="Pfam" id="PF14286">
    <property type="entry name" value="DHHW"/>
    <property type="match status" value="2"/>
</dbReference>
<reference evidence="3" key="2">
    <citation type="journal article" date="2021" name="PeerJ">
        <title>Extensive microbial diversity within the chicken gut microbiome revealed by metagenomics and culture.</title>
        <authorList>
            <person name="Gilroy R."/>
            <person name="Ravi A."/>
            <person name="Getino M."/>
            <person name="Pursley I."/>
            <person name="Horton D.L."/>
            <person name="Alikhan N.F."/>
            <person name="Baker D."/>
            <person name="Gharbi K."/>
            <person name="Hall N."/>
            <person name="Watson M."/>
            <person name="Adriaenssens E.M."/>
            <person name="Foster-Nyarko E."/>
            <person name="Jarju S."/>
            <person name="Secka A."/>
            <person name="Antonio M."/>
            <person name="Oren A."/>
            <person name="Chaudhuri R.R."/>
            <person name="La Ragione R."/>
            <person name="Hildebrand F."/>
            <person name="Pallen M.J."/>
        </authorList>
    </citation>
    <scope>NUCLEOTIDE SEQUENCE</scope>
    <source>
        <strain evidence="3">ChiW13-3771</strain>
    </source>
</reference>
<name>A0A9D1EEM6_9FIRM</name>
<dbReference type="EMBL" id="DVHN01000101">
    <property type="protein sequence ID" value="HIR88864.1"/>
    <property type="molecule type" value="Genomic_DNA"/>
</dbReference>
<feature type="transmembrane region" description="Helical" evidence="2">
    <location>
        <begin position="20"/>
        <end position="41"/>
    </location>
</feature>
<keyword evidence="2" id="KW-0472">Membrane</keyword>
<protein>
    <recommendedName>
        <fullName evidence="5">AlgX/AlgJ SGNH hydrolase-like domain-containing protein</fullName>
    </recommendedName>
</protein>
<keyword evidence="2" id="KW-1133">Transmembrane helix</keyword>
<evidence type="ECO:0008006" key="5">
    <source>
        <dbReference type="Google" id="ProtNLM"/>
    </source>
</evidence>
<dbReference type="PROSITE" id="PS51257">
    <property type="entry name" value="PROKAR_LIPOPROTEIN"/>
    <property type="match status" value="1"/>
</dbReference>
<proteinExistence type="predicted"/>
<reference evidence="3" key="1">
    <citation type="submission" date="2020-10" db="EMBL/GenBank/DDBJ databases">
        <authorList>
            <person name="Gilroy R."/>
        </authorList>
    </citation>
    <scope>NUCLEOTIDE SEQUENCE</scope>
    <source>
        <strain evidence="3">ChiW13-3771</strain>
    </source>
</reference>
<sequence>MEKERFLKKKKKVSKIYHIIQCVLFFCILLCGCVVGFLMPLRPKVSDLEKRTLTEFPKFSKQGFLDGSYLKDMDTWYADTFPFRDQLLAVNSDIQELYGLRGQQIHGGGNNTGDEIPTAAMTTAESKEPETTVVESSSAQTTTEQTAAPQVHGSIYVDGKQAYGIYYFNLDAANLFIDTVNRMANGLKDQATVYAMMIPDNSGILLSESRQKEIGGSDQRAAIDYYYKSMDDKVVPVLIFDALYEHREEKIFFATDHHWTALGAYYSYQQFAKAKDIKAHELNEYEKMSFPNFIGSYYSSTQANELKNNPETVDAYIPLSTNRMSITEKSGNQLNWPIVNDVSSYQPGNKYSCFIGGDNPYSVIDNPNISDGSTCLVIKESFGNAFVPFLVDHYQKVIVVDYRYYNENLIQLAKENHVTDVIFANNIEAISGKESMTKLNSMVQ</sequence>
<evidence type="ECO:0000256" key="2">
    <source>
        <dbReference type="SAM" id="Phobius"/>
    </source>
</evidence>
<dbReference type="AlphaFoldDB" id="A0A9D1EEM6"/>
<evidence type="ECO:0000313" key="4">
    <source>
        <dbReference type="Proteomes" id="UP000824201"/>
    </source>
</evidence>
<feature type="compositionally biased region" description="Low complexity" evidence="1">
    <location>
        <begin position="131"/>
        <end position="148"/>
    </location>
</feature>
<keyword evidence="2" id="KW-0812">Transmembrane</keyword>
<gene>
    <name evidence="3" type="ORF">IAC96_07955</name>
</gene>